<keyword evidence="2" id="KW-0813">Transport</keyword>
<feature type="signal peptide" evidence="6">
    <location>
        <begin position="1"/>
        <end position="29"/>
    </location>
</feature>
<evidence type="ECO:0000256" key="5">
    <source>
        <dbReference type="SAM" id="MobiDB-lite"/>
    </source>
</evidence>
<dbReference type="GO" id="GO:0030313">
    <property type="term" value="C:cell envelope"/>
    <property type="evidence" value="ECO:0007669"/>
    <property type="project" value="UniProtKB-SubCell"/>
</dbReference>
<dbReference type="STRING" id="1619308.B5808_08265"/>
<dbReference type="AlphaFoldDB" id="A0A1X9LJ38"/>
<dbReference type="GO" id="GO:0046872">
    <property type="term" value="F:metal ion binding"/>
    <property type="evidence" value="ECO:0007669"/>
    <property type="project" value="UniProtKB-KW"/>
</dbReference>
<feature type="chain" id="PRO_5043747218" evidence="6">
    <location>
        <begin position="30"/>
        <end position="340"/>
    </location>
</feature>
<dbReference type="Gene3D" id="3.40.50.1980">
    <property type="entry name" value="Nitrogenase molybdenum iron protein domain"/>
    <property type="match status" value="2"/>
</dbReference>
<dbReference type="PANTHER" id="PTHR42953">
    <property type="entry name" value="HIGH-AFFINITY ZINC UPTAKE SYSTEM PROTEIN ZNUA-RELATED"/>
    <property type="match status" value="1"/>
</dbReference>
<keyword evidence="8" id="KW-1185">Reference proteome</keyword>
<keyword evidence="4 6" id="KW-0732">Signal</keyword>
<evidence type="ECO:0000256" key="2">
    <source>
        <dbReference type="ARBA" id="ARBA00022448"/>
    </source>
</evidence>
<proteinExistence type="predicted"/>
<sequence>MKSRPVVVATGALAAIALLSACSSTPSSTSPSASAGAGTLSVVASTNVYGSIAQAIGGEDVQVTSIIDDPAQDPHEYEATARDQLALSEATVVIENGGGYDPFVDSMLSSAGNTGAVVLNAAEISGLMPTEGADAGDDASHTDDPSHTEDADHTHGADDGDGHDHVEGFNEHVWYSFPAMDALAKQLAQALSDADPADAATFQANYETFSGQLATLTTSVEDIKAKHSGEGVAITEPVPLYLLEAAGLVNKTPEEFSEAIEEGTDVPPLVLQETIQLMTDKAVAMLAYNEQTVGGETQQVADAATAAGIPVVGFTETLPDGDDYISWMTANVKAVADALT</sequence>
<evidence type="ECO:0000256" key="3">
    <source>
        <dbReference type="ARBA" id="ARBA00022723"/>
    </source>
</evidence>
<feature type="region of interest" description="Disordered" evidence="5">
    <location>
        <begin position="128"/>
        <end position="165"/>
    </location>
</feature>
<protein>
    <submittedName>
        <fullName evidence="7">Uncharacterized protein</fullName>
    </submittedName>
</protein>
<dbReference type="PROSITE" id="PS51257">
    <property type="entry name" value="PROKAR_LIPOPROTEIN"/>
    <property type="match status" value="1"/>
</dbReference>
<dbReference type="EMBL" id="CP020715">
    <property type="protein sequence ID" value="ARJ05205.1"/>
    <property type="molecule type" value="Genomic_DNA"/>
</dbReference>
<evidence type="ECO:0000256" key="6">
    <source>
        <dbReference type="SAM" id="SignalP"/>
    </source>
</evidence>
<organism evidence="7 8">
    <name type="scientific">Cnuibacter physcomitrellae</name>
    <dbReference type="NCBI Taxonomy" id="1619308"/>
    <lineage>
        <taxon>Bacteria</taxon>
        <taxon>Bacillati</taxon>
        <taxon>Actinomycetota</taxon>
        <taxon>Actinomycetes</taxon>
        <taxon>Micrococcales</taxon>
        <taxon>Microbacteriaceae</taxon>
        <taxon>Cnuibacter</taxon>
    </lineage>
</organism>
<dbReference type="RefSeq" id="WP_085019343.1">
    <property type="nucleotide sequence ID" value="NZ_BMHD01000001.1"/>
</dbReference>
<gene>
    <name evidence="7" type="ORF">B5808_08265</name>
</gene>
<dbReference type="PANTHER" id="PTHR42953:SF1">
    <property type="entry name" value="METAL-BINDING PROTEIN HI_0362-RELATED"/>
    <property type="match status" value="1"/>
</dbReference>
<dbReference type="InterPro" id="IPR006127">
    <property type="entry name" value="ZnuA-like"/>
</dbReference>
<reference evidence="7 8" key="1">
    <citation type="submission" date="2017-04" db="EMBL/GenBank/DDBJ databases">
        <authorList>
            <person name="Afonso C.L."/>
            <person name="Miller P.J."/>
            <person name="Scott M.A."/>
            <person name="Spackman E."/>
            <person name="Goraichik I."/>
            <person name="Dimitrov K.M."/>
            <person name="Suarez D.L."/>
            <person name="Swayne D.E."/>
        </authorList>
    </citation>
    <scope>NUCLEOTIDE SEQUENCE [LARGE SCALE GENOMIC DNA]</scope>
    <source>
        <strain evidence="8">XA(T)</strain>
    </source>
</reference>
<dbReference type="SUPFAM" id="SSF53807">
    <property type="entry name" value="Helical backbone' metal receptor"/>
    <property type="match status" value="1"/>
</dbReference>
<keyword evidence="3" id="KW-0479">Metal-binding</keyword>
<evidence type="ECO:0000313" key="7">
    <source>
        <dbReference type="EMBL" id="ARJ05205.1"/>
    </source>
</evidence>
<dbReference type="KEGG" id="cphy:B5808_08265"/>
<dbReference type="Pfam" id="PF01297">
    <property type="entry name" value="ZnuA"/>
    <property type="match status" value="1"/>
</dbReference>
<evidence type="ECO:0000256" key="4">
    <source>
        <dbReference type="ARBA" id="ARBA00022729"/>
    </source>
</evidence>
<accession>A0A1X9LJ38</accession>
<evidence type="ECO:0000256" key="1">
    <source>
        <dbReference type="ARBA" id="ARBA00004196"/>
    </source>
</evidence>
<dbReference type="InterPro" id="IPR050492">
    <property type="entry name" value="Bact_metal-bind_prot9"/>
</dbReference>
<comment type="subcellular location">
    <subcellularLocation>
        <location evidence="1">Cell envelope</location>
    </subcellularLocation>
</comment>
<evidence type="ECO:0000313" key="8">
    <source>
        <dbReference type="Proteomes" id="UP000192775"/>
    </source>
</evidence>
<name>A0A1X9LJ38_9MICO</name>
<feature type="compositionally biased region" description="Basic and acidic residues" evidence="5">
    <location>
        <begin position="138"/>
        <end position="165"/>
    </location>
</feature>
<dbReference type="Proteomes" id="UP000192775">
    <property type="component" value="Chromosome"/>
</dbReference>
<dbReference type="GO" id="GO:0030001">
    <property type="term" value="P:metal ion transport"/>
    <property type="evidence" value="ECO:0007669"/>
    <property type="project" value="InterPro"/>
</dbReference>